<dbReference type="NCBIfam" id="TIGR00690">
    <property type="entry name" value="rpoZ"/>
    <property type="match status" value="1"/>
</dbReference>
<sequence>MARVTVEDAVDKIGNRFDLVLVAARRARQLAIEGRDAKVEWENDKATVVALREIERGLVTAQTMDADEMRTQQEQEQEEFSSVASILSGQE</sequence>
<dbReference type="EMBL" id="CP013650">
    <property type="protein sequence ID" value="ALT00273.1"/>
    <property type="molecule type" value="Genomic_DNA"/>
</dbReference>
<dbReference type="KEGG" id="lal:AT746_01810"/>
<evidence type="ECO:0000256" key="2">
    <source>
        <dbReference type="ARBA" id="ARBA00012418"/>
    </source>
</evidence>
<keyword evidence="6 11" id="KW-0548">Nucleotidyltransferase</keyword>
<evidence type="ECO:0000256" key="11">
    <source>
        <dbReference type="HAMAP-Rule" id="MF_00366"/>
    </source>
</evidence>
<dbReference type="PANTHER" id="PTHR34476">
    <property type="entry name" value="DNA-DIRECTED RNA POLYMERASE SUBUNIT OMEGA"/>
    <property type="match status" value="1"/>
</dbReference>
<dbReference type="OrthoDB" id="9796300at2"/>
<evidence type="ECO:0000313" key="13">
    <source>
        <dbReference type="EMBL" id="ALT00273.1"/>
    </source>
</evidence>
<protein>
    <recommendedName>
        <fullName evidence="3 11">DNA-directed RNA polymerase subunit omega</fullName>
        <shortName evidence="11">RNAP omega subunit</shortName>
        <ecNumber evidence="2 11">2.7.7.6</ecNumber>
    </recommendedName>
    <alternativeName>
        <fullName evidence="9 11">RNA polymerase omega subunit</fullName>
    </alternativeName>
    <alternativeName>
        <fullName evidence="8 11">Transcriptase subunit omega</fullName>
    </alternativeName>
</protein>
<name>A0A0U3B5B0_9ALTE</name>
<dbReference type="RefSeq" id="WP_062483870.1">
    <property type="nucleotide sequence ID" value="NZ_CP013650.1"/>
</dbReference>
<dbReference type="EC" id="2.7.7.6" evidence="2 11"/>
<comment type="catalytic activity">
    <reaction evidence="10 11">
        <text>RNA(n) + a ribonucleoside 5'-triphosphate = RNA(n+1) + diphosphate</text>
        <dbReference type="Rhea" id="RHEA:21248"/>
        <dbReference type="Rhea" id="RHEA-COMP:14527"/>
        <dbReference type="Rhea" id="RHEA-COMP:17342"/>
        <dbReference type="ChEBI" id="CHEBI:33019"/>
        <dbReference type="ChEBI" id="CHEBI:61557"/>
        <dbReference type="ChEBI" id="CHEBI:140395"/>
        <dbReference type="EC" id="2.7.7.6"/>
    </reaction>
</comment>
<organism evidence="13 14">
    <name type="scientific">Lacimicrobium alkaliphilum</name>
    <dbReference type="NCBI Taxonomy" id="1526571"/>
    <lineage>
        <taxon>Bacteria</taxon>
        <taxon>Pseudomonadati</taxon>
        <taxon>Pseudomonadota</taxon>
        <taxon>Gammaproteobacteria</taxon>
        <taxon>Alteromonadales</taxon>
        <taxon>Alteromonadaceae</taxon>
        <taxon>Lacimicrobium</taxon>
    </lineage>
</organism>
<evidence type="ECO:0000256" key="7">
    <source>
        <dbReference type="ARBA" id="ARBA00023163"/>
    </source>
</evidence>
<dbReference type="InterPro" id="IPR003716">
    <property type="entry name" value="DNA-dir_RNA_pol_omega"/>
</dbReference>
<dbReference type="Proteomes" id="UP000068447">
    <property type="component" value="Chromosome"/>
</dbReference>
<evidence type="ECO:0000256" key="8">
    <source>
        <dbReference type="ARBA" id="ARBA00029924"/>
    </source>
</evidence>
<accession>A0A0U3B5B0</accession>
<dbReference type="GO" id="GO:0006351">
    <property type="term" value="P:DNA-templated transcription"/>
    <property type="evidence" value="ECO:0007669"/>
    <property type="project" value="UniProtKB-UniRule"/>
</dbReference>
<dbReference type="Gene3D" id="3.90.940.10">
    <property type="match status" value="1"/>
</dbReference>
<dbReference type="AlphaFoldDB" id="A0A0U3B5B0"/>
<dbReference type="STRING" id="1526571.AT746_01810"/>
<comment type="subunit">
    <text evidence="11">The RNAP catalytic core consists of 2 alpha, 1 beta, 1 beta' and 1 omega subunit. When a sigma factor is associated with the core the holoenzyme is formed, which can initiate transcription.</text>
</comment>
<comment type="function">
    <text evidence="11">Promotes RNA polymerase assembly. Latches the N- and C-terminal regions of the beta' subunit thereby facilitating its interaction with the beta and alpha subunits.</text>
</comment>
<dbReference type="SMART" id="SM01409">
    <property type="entry name" value="RNA_pol_Rpb6"/>
    <property type="match status" value="1"/>
</dbReference>
<evidence type="ECO:0000256" key="3">
    <source>
        <dbReference type="ARBA" id="ARBA00013725"/>
    </source>
</evidence>
<keyword evidence="14" id="KW-1185">Reference proteome</keyword>
<keyword evidence="5 11" id="KW-0808">Transferase</keyword>
<dbReference type="PANTHER" id="PTHR34476:SF1">
    <property type="entry name" value="DNA-DIRECTED RNA POLYMERASE SUBUNIT OMEGA"/>
    <property type="match status" value="1"/>
</dbReference>
<evidence type="ECO:0000256" key="1">
    <source>
        <dbReference type="ARBA" id="ARBA00006711"/>
    </source>
</evidence>
<dbReference type="GO" id="GO:0003677">
    <property type="term" value="F:DNA binding"/>
    <property type="evidence" value="ECO:0007669"/>
    <property type="project" value="UniProtKB-UniRule"/>
</dbReference>
<dbReference type="GO" id="GO:0003899">
    <property type="term" value="F:DNA-directed RNA polymerase activity"/>
    <property type="evidence" value="ECO:0007669"/>
    <property type="project" value="UniProtKB-UniRule"/>
</dbReference>
<keyword evidence="7 11" id="KW-0804">Transcription</keyword>
<dbReference type="Pfam" id="PF01192">
    <property type="entry name" value="RNA_pol_Rpb6"/>
    <property type="match status" value="1"/>
</dbReference>
<evidence type="ECO:0000256" key="5">
    <source>
        <dbReference type="ARBA" id="ARBA00022679"/>
    </source>
</evidence>
<evidence type="ECO:0000313" key="14">
    <source>
        <dbReference type="Proteomes" id="UP000068447"/>
    </source>
</evidence>
<dbReference type="HAMAP" id="MF_00366">
    <property type="entry name" value="RNApol_bact_RpoZ"/>
    <property type="match status" value="1"/>
</dbReference>
<evidence type="ECO:0000256" key="4">
    <source>
        <dbReference type="ARBA" id="ARBA00022478"/>
    </source>
</evidence>
<evidence type="ECO:0000256" key="12">
    <source>
        <dbReference type="SAM" id="MobiDB-lite"/>
    </source>
</evidence>
<feature type="compositionally biased region" description="Polar residues" evidence="12">
    <location>
        <begin position="80"/>
        <end position="91"/>
    </location>
</feature>
<dbReference type="SUPFAM" id="SSF63562">
    <property type="entry name" value="RPB6/omega subunit-like"/>
    <property type="match status" value="1"/>
</dbReference>
<dbReference type="GO" id="GO:0000428">
    <property type="term" value="C:DNA-directed RNA polymerase complex"/>
    <property type="evidence" value="ECO:0007669"/>
    <property type="project" value="UniProtKB-KW"/>
</dbReference>
<keyword evidence="4 11" id="KW-0240">DNA-directed RNA polymerase</keyword>
<dbReference type="InterPro" id="IPR006110">
    <property type="entry name" value="Pol_omega/Rpo6/RPB6"/>
</dbReference>
<evidence type="ECO:0000256" key="10">
    <source>
        <dbReference type="ARBA" id="ARBA00048552"/>
    </source>
</evidence>
<evidence type="ECO:0000256" key="9">
    <source>
        <dbReference type="ARBA" id="ARBA00030998"/>
    </source>
</evidence>
<dbReference type="InterPro" id="IPR036161">
    <property type="entry name" value="RPB6/omega-like_sf"/>
</dbReference>
<proteinExistence type="inferred from homology"/>
<feature type="region of interest" description="Disordered" evidence="12">
    <location>
        <begin position="68"/>
        <end position="91"/>
    </location>
</feature>
<reference evidence="13 14" key="1">
    <citation type="submission" date="2015-12" db="EMBL/GenBank/DDBJ databases">
        <title>Complete genome of Lacimicrobium alkaliphilum KCTC 32984.</title>
        <authorList>
            <person name="Kim S.-G."/>
            <person name="Lee Y.-J."/>
        </authorList>
    </citation>
    <scope>NUCLEOTIDE SEQUENCE [LARGE SCALE GENOMIC DNA]</scope>
    <source>
        <strain evidence="13 14">YelD216</strain>
    </source>
</reference>
<evidence type="ECO:0000256" key="6">
    <source>
        <dbReference type="ARBA" id="ARBA00022695"/>
    </source>
</evidence>
<comment type="similarity">
    <text evidence="1 11">Belongs to the RNA polymerase subunit omega family.</text>
</comment>
<gene>
    <name evidence="11 13" type="primary">rpoZ</name>
    <name evidence="13" type="ORF">AT746_01810</name>
</gene>